<dbReference type="AlphaFoldDB" id="A0A0R3LI83"/>
<dbReference type="InterPro" id="IPR041664">
    <property type="entry name" value="AAA_16"/>
</dbReference>
<organism evidence="5 6">
    <name type="scientific">Bradyrhizobium jicamae</name>
    <dbReference type="NCBI Taxonomy" id="280332"/>
    <lineage>
        <taxon>Bacteria</taxon>
        <taxon>Pseudomonadati</taxon>
        <taxon>Pseudomonadota</taxon>
        <taxon>Alphaproteobacteria</taxon>
        <taxon>Hyphomicrobiales</taxon>
        <taxon>Nitrobacteraceae</taxon>
        <taxon>Bradyrhizobium</taxon>
    </lineage>
</organism>
<evidence type="ECO:0000313" key="6">
    <source>
        <dbReference type="Proteomes" id="UP000050863"/>
    </source>
</evidence>
<feature type="compositionally biased region" description="Pro residues" evidence="3">
    <location>
        <begin position="37"/>
        <end position="46"/>
    </location>
</feature>
<dbReference type="SMART" id="SM00044">
    <property type="entry name" value="CYCc"/>
    <property type="match status" value="1"/>
</dbReference>
<evidence type="ECO:0000313" key="5">
    <source>
        <dbReference type="EMBL" id="KRR04800.1"/>
    </source>
</evidence>
<dbReference type="GO" id="GO:0035556">
    <property type="term" value="P:intracellular signal transduction"/>
    <property type="evidence" value="ECO:0007669"/>
    <property type="project" value="InterPro"/>
</dbReference>
<keyword evidence="1" id="KW-0547">Nucleotide-binding</keyword>
<sequence>MCPAMTLCPVCSARVARKHKYCPQCSASLNGAADRPSPSPLPPPSGPARGAPPVRRQHRAKLQTAQMLTENKQVSVLFVDLCNSTSLLQHVDPEEARDYLGKALDHLVDAVETFGGTISQLLGDGLVALFGAPLAQEDHALRACMAALKMQRATLPGHEARGIASPTFRIGVNSGEVLVGIVGQYQWSHYGADGKTIHIASRLEKMAPPGGILISASTQRLVARQIDTRPVGARAVRGLTERIELHEIMVETESSAAAPLTRKQRWAPLVGREDSLQVLEAAVGTSRKGTMCMIGLRGDAGIGKSRLIADWTGVLLSQGLDVCITQAWGYASTRAYSTAADLIASMVGLPRTGVTEAKQMAMQALVSKWPADGAEHLAAVSDLLGLAAPTKAWLALNPAQRRRRIGEALLWLVRRRLQAGPFVLVLEDVFLADRESHRMFEALLPKLQGLPVLICVSYRPNFEHQWKQAAWFAEHVVGPLRDSEMLALARALLGDDPSVHGVRSELVRRADGNPFFLEQLVITLIDDGSLEGIPGAYRLQKPLGELRVPGSIAAVISARVDRLPDAAKSALEAASVLGDPITRELIAAMQGVDLARAEELLVLCLSSGLLTTPDQERSSLESRAFAFRHALVRDVVLGTLTRGRLKALHRLAFLALHSQPGAGDADAAPALAHHAFKGEEWEHAARFAVKSMARAISRSANQEALQLFEMGIEASRHADSESAAQALELALRLEAIGAMMALGHIDEIFKNMERAETIAAQLNDQRARASVSNQTAVFLWMRGRFSQSLQHASRGLDAARLAQRRHMMMGAHQTRLMNFHALGRYSEAAAEGRVLLADHGPELAEHYVQPGWAAIPIINLYSFHASTLWRLGDYEAGEEVCALAYEILSKVNHPYSRLLIDLVQGQIWIEKEELDKAEALMREAVQQCMTHNVPTMLGVSTGALGSALARNGKASEAASLLEKGFADRICDAAGPYAQIFMRVGLGVAYRNLGRLEDAIRVGRRAVDQAGEEYGHRTEALFELAETLRCAGNASDAEDCFIETYEAARRLGMPYYQRRAAAAVAHRRDDRHRA</sequence>
<evidence type="ECO:0000259" key="4">
    <source>
        <dbReference type="PROSITE" id="PS50125"/>
    </source>
</evidence>
<dbReference type="Pfam" id="PF13191">
    <property type="entry name" value="AAA_16"/>
    <property type="match status" value="1"/>
</dbReference>
<dbReference type="SUPFAM" id="SSF52540">
    <property type="entry name" value="P-loop containing nucleoside triphosphate hydrolases"/>
    <property type="match status" value="1"/>
</dbReference>
<dbReference type="Gene3D" id="3.30.70.1230">
    <property type="entry name" value="Nucleotide cyclase"/>
    <property type="match status" value="1"/>
</dbReference>
<dbReference type="OrthoDB" id="9785312at2"/>
<dbReference type="Gene3D" id="1.25.40.10">
    <property type="entry name" value="Tetratricopeptide repeat domain"/>
    <property type="match status" value="2"/>
</dbReference>
<feature type="domain" description="Guanylate cyclase" evidence="4">
    <location>
        <begin position="75"/>
        <end position="204"/>
    </location>
</feature>
<proteinExistence type="predicted"/>
<dbReference type="PANTHER" id="PTHR16305:SF28">
    <property type="entry name" value="GUANYLATE CYCLASE DOMAIN-CONTAINING PROTEIN"/>
    <property type="match status" value="1"/>
</dbReference>
<dbReference type="STRING" id="280332.CQ12_21385"/>
<protein>
    <submittedName>
        <fullName evidence="5">Adenylate cyclase</fullName>
    </submittedName>
</protein>
<keyword evidence="6" id="KW-1185">Reference proteome</keyword>
<reference evidence="5 6" key="1">
    <citation type="submission" date="2014-03" db="EMBL/GenBank/DDBJ databases">
        <title>Bradyrhizobium valentinum sp. nov., isolated from effective nodules of Lupinus mariae-josephae, a lupine endemic of basic-lime soils in Eastern Spain.</title>
        <authorList>
            <person name="Duran D."/>
            <person name="Rey L."/>
            <person name="Navarro A."/>
            <person name="Busquets A."/>
            <person name="Imperial J."/>
            <person name="Ruiz-Argueso T."/>
        </authorList>
    </citation>
    <scope>NUCLEOTIDE SEQUENCE [LARGE SCALE GENOMIC DNA]</scope>
    <source>
        <strain evidence="5 6">PAC68</strain>
    </source>
</reference>
<dbReference type="SUPFAM" id="SSF55073">
    <property type="entry name" value="Nucleotide cyclase"/>
    <property type="match status" value="1"/>
</dbReference>
<keyword evidence="2" id="KW-0067">ATP-binding</keyword>
<dbReference type="PANTHER" id="PTHR16305">
    <property type="entry name" value="TESTICULAR SOLUBLE ADENYLYL CYCLASE"/>
    <property type="match status" value="1"/>
</dbReference>
<dbReference type="EMBL" id="LLXZ01000127">
    <property type="protein sequence ID" value="KRR04800.1"/>
    <property type="molecule type" value="Genomic_DNA"/>
</dbReference>
<dbReference type="GO" id="GO:0005524">
    <property type="term" value="F:ATP binding"/>
    <property type="evidence" value="ECO:0007669"/>
    <property type="project" value="UniProtKB-KW"/>
</dbReference>
<dbReference type="Pfam" id="PF00211">
    <property type="entry name" value="Guanylate_cyc"/>
    <property type="match status" value="1"/>
</dbReference>
<comment type="caution">
    <text evidence="5">The sequence shown here is derived from an EMBL/GenBank/DDBJ whole genome shotgun (WGS) entry which is preliminary data.</text>
</comment>
<dbReference type="InterPro" id="IPR027417">
    <property type="entry name" value="P-loop_NTPase"/>
</dbReference>
<dbReference type="PROSITE" id="PS50125">
    <property type="entry name" value="GUANYLATE_CYCLASE_2"/>
    <property type="match status" value="1"/>
</dbReference>
<dbReference type="CDD" id="cd07302">
    <property type="entry name" value="CHD"/>
    <property type="match status" value="1"/>
</dbReference>
<accession>A0A0R3LI83</accession>
<dbReference type="InterPro" id="IPR001054">
    <property type="entry name" value="A/G_cyclase"/>
</dbReference>
<dbReference type="GO" id="GO:0009190">
    <property type="term" value="P:cyclic nucleotide biosynthetic process"/>
    <property type="evidence" value="ECO:0007669"/>
    <property type="project" value="InterPro"/>
</dbReference>
<evidence type="ECO:0000256" key="3">
    <source>
        <dbReference type="SAM" id="MobiDB-lite"/>
    </source>
</evidence>
<feature type="region of interest" description="Disordered" evidence="3">
    <location>
        <begin position="30"/>
        <end position="53"/>
    </location>
</feature>
<dbReference type="GO" id="GO:0004016">
    <property type="term" value="F:adenylate cyclase activity"/>
    <property type="evidence" value="ECO:0007669"/>
    <property type="project" value="UniProtKB-ARBA"/>
</dbReference>
<gene>
    <name evidence="5" type="ORF">CQ12_21385</name>
</gene>
<dbReference type="InterPro" id="IPR011990">
    <property type="entry name" value="TPR-like_helical_dom_sf"/>
</dbReference>
<dbReference type="Proteomes" id="UP000050863">
    <property type="component" value="Unassembled WGS sequence"/>
</dbReference>
<evidence type="ECO:0000256" key="2">
    <source>
        <dbReference type="ARBA" id="ARBA00022840"/>
    </source>
</evidence>
<dbReference type="InterPro" id="IPR029787">
    <property type="entry name" value="Nucleotide_cyclase"/>
</dbReference>
<dbReference type="GO" id="GO:0005737">
    <property type="term" value="C:cytoplasm"/>
    <property type="evidence" value="ECO:0007669"/>
    <property type="project" value="TreeGrafter"/>
</dbReference>
<evidence type="ECO:0000256" key="1">
    <source>
        <dbReference type="ARBA" id="ARBA00022741"/>
    </source>
</evidence>
<name>A0A0R3LI83_9BRAD</name>
<dbReference type="SUPFAM" id="SSF48452">
    <property type="entry name" value="TPR-like"/>
    <property type="match status" value="1"/>
</dbReference>